<evidence type="ECO:0000313" key="1">
    <source>
        <dbReference type="EMBL" id="CAG8743656.1"/>
    </source>
</evidence>
<protein>
    <submittedName>
        <fullName evidence="1">41551_t:CDS:1</fullName>
    </submittedName>
</protein>
<name>A0ABN7V982_GIGMA</name>
<dbReference type="Proteomes" id="UP000789901">
    <property type="component" value="Unassembled WGS sequence"/>
</dbReference>
<comment type="caution">
    <text evidence="1">The sequence shown here is derived from an EMBL/GenBank/DDBJ whole genome shotgun (WGS) entry which is preliminary data.</text>
</comment>
<accession>A0ABN7V982</accession>
<gene>
    <name evidence="1" type="ORF">GMARGA_LOCUS15642</name>
</gene>
<sequence>MAFTNDNKKKQTTLFLSRLNGESDLSIPTYTPNIHYNSKWSDQLNHLKIRKEQTQINLEWEEFYIRICHARALHKEISVIDDDKKRKKMLSDLIKQSIPNYSNLKSQLCEFSRWKKFYKLIVLLIEDSTLSANNIPLEFCFQQFRGLGLTVNYLCEVKEQEFKNFLDDFVIKCVERYKGNN</sequence>
<organism evidence="1 2">
    <name type="scientific">Gigaspora margarita</name>
    <dbReference type="NCBI Taxonomy" id="4874"/>
    <lineage>
        <taxon>Eukaryota</taxon>
        <taxon>Fungi</taxon>
        <taxon>Fungi incertae sedis</taxon>
        <taxon>Mucoromycota</taxon>
        <taxon>Glomeromycotina</taxon>
        <taxon>Glomeromycetes</taxon>
        <taxon>Diversisporales</taxon>
        <taxon>Gigasporaceae</taxon>
        <taxon>Gigaspora</taxon>
    </lineage>
</organism>
<keyword evidence="2" id="KW-1185">Reference proteome</keyword>
<evidence type="ECO:0000313" key="2">
    <source>
        <dbReference type="Proteomes" id="UP000789901"/>
    </source>
</evidence>
<dbReference type="EMBL" id="CAJVQB010010890">
    <property type="protein sequence ID" value="CAG8743656.1"/>
    <property type="molecule type" value="Genomic_DNA"/>
</dbReference>
<proteinExistence type="predicted"/>
<reference evidence="1 2" key="1">
    <citation type="submission" date="2021-06" db="EMBL/GenBank/DDBJ databases">
        <authorList>
            <person name="Kallberg Y."/>
            <person name="Tangrot J."/>
            <person name="Rosling A."/>
        </authorList>
    </citation>
    <scope>NUCLEOTIDE SEQUENCE [LARGE SCALE GENOMIC DNA]</scope>
    <source>
        <strain evidence="1 2">120-4 pot B 10/14</strain>
    </source>
</reference>